<dbReference type="EMBL" id="ML996698">
    <property type="protein sequence ID" value="KAF2399238.1"/>
    <property type="molecule type" value="Genomic_DNA"/>
</dbReference>
<organism evidence="2 3">
    <name type="scientific">Trichodelitschia bisporula</name>
    <dbReference type="NCBI Taxonomy" id="703511"/>
    <lineage>
        <taxon>Eukaryota</taxon>
        <taxon>Fungi</taxon>
        <taxon>Dikarya</taxon>
        <taxon>Ascomycota</taxon>
        <taxon>Pezizomycotina</taxon>
        <taxon>Dothideomycetes</taxon>
        <taxon>Dothideomycetes incertae sedis</taxon>
        <taxon>Phaeotrichales</taxon>
        <taxon>Phaeotrichaceae</taxon>
        <taxon>Trichodelitschia</taxon>
    </lineage>
</organism>
<accession>A0A6G1HT55</accession>
<reference evidence="2" key="1">
    <citation type="journal article" date="2020" name="Stud. Mycol.">
        <title>101 Dothideomycetes genomes: a test case for predicting lifestyles and emergence of pathogens.</title>
        <authorList>
            <person name="Haridas S."/>
            <person name="Albert R."/>
            <person name="Binder M."/>
            <person name="Bloem J."/>
            <person name="Labutti K."/>
            <person name="Salamov A."/>
            <person name="Andreopoulos B."/>
            <person name="Baker S."/>
            <person name="Barry K."/>
            <person name="Bills G."/>
            <person name="Bluhm B."/>
            <person name="Cannon C."/>
            <person name="Castanera R."/>
            <person name="Culley D."/>
            <person name="Daum C."/>
            <person name="Ezra D."/>
            <person name="Gonzalez J."/>
            <person name="Henrissat B."/>
            <person name="Kuo A."/>
            <person name="Liang C."/>
            <person name="Lipzen A."/>
            <person name="Lutzoni F."/>
            <person name="Magnuson J."/>
            <person name="Mondo S."/>
            <person name="Nolan M."/>
            <person name="Ohm R."/>
            <person name="Pangilinan J."/>
            <person name="Park H.-J."/>
            <person name="Ramirez L."/>
            <person name="Alfaro M."/>
            <person name="Sun H."/>
            <person name="Tritt A."/>
            <person name="Yoshinaga Y."/>
            <person name="Zwiers L.-H."/>
            <person name="Turgeon B."/>
            <person name="Goodwin S."/>
            <person name="Spatafora J."/>
            <person name="Crous P."/>
            <person name="Grigoriev I."/>
        </authorList>
    </citation>
    <scope>NUCLEOTIDE SEQUENCE</scope>
    <source>
        <strain evidence="2">CBS 262.69</strain>
    </source>
</reference>
<dbReference type="PANTHER" id="PTHR11129:SF3">
    <property type="entry name" value="PROTEIN PRENYLTRANSFERASE ALPHA SUBUNIT REPEAT-CONTAINING PROTEIN 1"/>
    <property type="match status" value="1"/>
</dbReference>
<name>A0A6G1HT55_9PEZI</name>
<gene>
    <name evidence="2" type="ORF">EJ06DRAFT_583176</name>
</gene>
<dbReference type="AlphaFoldDB" id="A0A6G1HT55"/>
<evidence type="ECO:0000313" key="3">
    <source>
        <dbReference type="Proteomes" id="UP000799640"/>
    </source>
</evidence>
<protein>
    <submittedName>
        <fullName evidence="2">Uncharacterized protein</fullName>
    </submittedName>
</protein>
<proteinExistence type="predicted"/>
<dbReference type="PANTHER" id="PTHR11129">
    <property type="entry name" value="PROTEIN FARNESYLTRANSFERASE ALPHA SUBUNIT/RAB GERANYLGERANYL TRANSFERASE ALPHA SUBUNIT"/>
    <property type="match status" value="1"/>
</dbReference>
<sequence>MRPPTEAECKGAYTALASLLSPPEPSILEIEILPPSLTPPGTLYLSDPPSLGIPKSTLIAAYLHARALPFPPTTTNGSPDPSPPNPNPNPSPDLLPATAIILLYDPEHLTACNTRKRHLLSLPPSDLPRALTAEIALLTTLLTSPLNRHTKSPTLWSHRFFLLRTFPQHLVTDASSFWTSEFRIILRAAELHKANYYAFSHARRVLRFFDQWEEDGPNGEFMVGEEVWQDTARSMAEWCLRHPGDVSGWAFLGFVFCGGEGVGADGVRTEVFDRVVGWRGKVGWEGEAMRGFLEGVGVIGRGVWV</sequence>
<dbReference type="OrthoDB" id="5358702at2759"/>
<evidence type="ECO:0000313" key="2">
    <source>
        <dbReference type="EMBL" id="KAF2399238.1"/>
    </source>
</evidence>
<dbReference type="SUPFAM" id="SSF48439">
    <property type="entry name" value="Protein prenylyltransferase"/>
    <property type="match status" value="1"/>
</dbReference>
<dbReference type="GO" id="GO:0005737">
    <property type="term" value="C:cytoplasm"/>
    <property type="evidence" value="ECO:0007669"/>
    <property type="project" value="TreeGrafter"/>
</dbReference>
<feature type="region of interest" description="Disordered" evidence="1">
    <location>
        <begin position="70"/>
        <end position="92"/>
    </location>
</feature>
<feature type="compositionally biased region" description="Pro residues" evidence="1">
    <location>
        <begin position="80"/>
        <end position="92"/>
    </location>
</feature>
<keyword evidence="3" id="KW-1185">Reference proteome</keyword>
<dbReference type="Proteomes" id="UP000799640">
    <property type="component" value="Unassembled WGS sequence"/>
</dbReference>
<evidence type="ECO:0000256" key="1">
    <source>
        <dbReference type="SAM" id="MobiDB-lite"/>
    </source>
</evidence>
<dbReference type="Gene3D" id="1.25.40.120">
    <property type="entry name" value="Protein prenylyltransferase"/>
    <property type="match status" value="1"/>
</dbReference>